<dbReference type="AlphaFoldDB" id="A0A2A9NNF8"/>
<dbReference type="SUPFAM" id="SSF47113">
    <property type="entry name" value="Histone-fold"/>
    <property type="match status" value="1"/>
</dbReference>
<proteinExistence type="predicted"/>
<protein>
    <submittedName>
        <fullName evidence="2">Uncharacterized protein</fullName>
    </submittedName>
</protein>
<feature type="compositionally biased region" description="Pro residues" evidence="1">
    <location>
        <begin position="821"/>
        <end position="831"/>
    </location>
</feature>
<feature type="compositionally biased region" description="Acidic residues" evidence="1">
    <location>
        <begin position="532"/>
        <end position="546"/>
    </location>
</feature>
<dbReference type="Proteomes" id="UP000242287">
    <property type="component" value="Unassembled WGS sequence"/>
</dbReference>
<feature type="region of interest" description="Disordered" evidence="1">
    <location>
        <begin position="886"/>
        <end position="983"/>
    </location>
</feature>
<sequence>MPDVLEDEGPSYVSSHSADVILSDIRPIRLNLEALLCINVLLDEFLYNILKNASSLSTDKLRTSLLGLLPTNLGKEALLEAEVELRAYYERMGAGAISPLDDDSKLFNLQYAFELLRLKCEAYSTLNDSDEDSAAETRLMDRMRGIGAVPFKPTRIAPAALYLTAIVEAMCEHILTNVARVAARDSSRTNATVQDLFIALCEDESIYGLFKSMKVYEQIEALANASKPRRSKSFTRSEKLSMSRTSSPFHDTTTNSSTTTTTTVAGSLRSQERSLTGQTITTPSVGSGSRSSFEKSRVMKKLINSRTSNERDRDTQSAHTHRASASQSESMKKGSLYEESERMTTEDAAALQEFDDLMRSSSTMKVSLTPDRLKTMETYKQERDQKTQQRSIPLFYRESDSSSLRSNGRKPSLRHVESIIEDEEESIPLKSPPTPPTRTRQGSLASVSNASVIASAASRSRSLSTSSSGTRGFGKKLMRNVPPPISSSTVLQTVPPLPGMQPSRDLRMTGSKAPNTFPTRVRKVQRNRESLDLDDIMNGSDDDDVVDIQPSPKHSKMPPTPSRLGMTAFSPTTRDLIDFLAEGPPEPTKLQSFDSRPEGLNRSSSTVATDIGKKNQGRLQRMISKLSLGGEKSRFGVDETIRTPSRQRSAQSLSMNPPPTVSPLANRPIPPRYPRPPSPPPSSPSVSSSEEPNTTQARAHDSQKPWEPKTPDLRSSQSPLAAHNTITPASQKRDPKEDLSNHQPRSPPTKIHEVNGSLRHKVVPETKLNDNHQQSPRHHHPSPAGDKVYPITPTSSKVSPAPTPISPSAQHVSQPSISRKPVPPLSPPTSPPTASTGPSPSTAPSSRSHLTEPDIREMHHMMSRAGNADECRLILDMFLTRAGIRVQTSKPEASSPTPQDIPASPRSPRSPASPLENTLVELFLGGSSEAGPEPSVRKLRSKRHKKDLELRPHTADGSLQSSKSSSHVSSFSKPHHTSVSVTS</sequence>
<feature type="compositionally biased region" description="Low complexity" evidence="1">
    <location>
        <begin position="958"/>
        <end position="972"/>
    </location>
</feature>
<feature type="compositionally biased region" description="Basic and acidic residues" evidence="1">
    <location>
        <begin position="631"/>
        <end position="641"/>
    </location>
</feature>
<feature type="compositionally biased region" description="Polar residues" evidence="1">
    <location>
        <begin position="806"/>
        <end position="817"/>
    </location>
</feature>
<name>A0A2A9NNF8_9AGAR</name>
<accession>A0A2A9NNF8</accession>
<keyword evidence="3" id="KW-1185">Reference proteome</keyword>
<evidence type="ECO:0000256" key="1">
    <source>
        <dbReference type="SAM" id="MobiDB-lite"/>
    </source>
</evidence>
<dbReference type="InterPro" id="IPR009072">
    <property type="entry name" value="Histone-fold"/>
</dbReference>
<dbReference type="OrthoDB" id="5382203at2759"/>
<feature type="compositionally biased region" description="Low complexity" evidence="1">
    <location>
        <begin position="902"/>
        <end position="914"/>
    </location>
</feature>
<dbReference type="GO" id="GO:0046982">
    <property type="term" value="F:protein heterodimerization activity"/>
    <property type="evidence" value="ECO:0007669"/>
    <property type="project" value="InterPro"/>
</dbReference>
<feature type="compositionally biased region" description="Polar residues" evidence="1">
    <location>
        <begin position="242"/>
        <end position="251"/>
    </location>
</feature>
<feature type="compositionally biased region" description="Low complexity" evidence="1">
    <location>
        <begin position="443"/>
        <end position="468"/>
    </location>
</feature>
<organism evidence="2 3">
    <name type="scientific">Amanita thiersii Skay4041</name>
    <dbReference type="NCBI Taxonomy" id="703135"/>
    <lineage>
        <taxon>Eukaryota</taxon>
        <taxon>Fungi</taxon>
        <taxon>Dikarya</taxon>
        <taxon>Basidiomycota</taxon>
        <taxon>Agaricomycotina</taxon>
        <taxon>Agaricomycetes</taxon>
        <taxon>Agaricomycetidae</taxon>
        <taxon>Agaricales</taxon>
        <taxon>Pluteineae</taxon>
        <taxon>Amanitaceae</taxon>
        <taxon>Amanita</taxon>
    </lineage>
</organism>
<feature type="region of interest" description="Disordered" evidence="1">
    <location>
        <begin position="379"/>
        <end position="851"/>
    </location>
</feature>
<feature type="compositionally biased region" description="Basic and acidic residues" evidence="1">
    <location>
        <begin position="731"/>
        <end position="740"/>
    </location>
</feature>
<feature type="compositionally biased region" description="Pro residues" evidence="1">
    <location>
        <begin position="668"/>
        <end position="683"/>
    </location>
</feature>
<gene>
    <name evidence="2" type="ORF">AMATHDRAFT_5074</name>
</gene>
<evidence type="ECO:0000313" key="3">
    <source>
        <dbReference type="Proteomes" id="UP000242287"/>
    </source>
</evidence>
<feature type="compositionally biased region" description="Polar residues" evidence="1">
    <location>
        <begin position="886"/>
        <end position="898"/>
    </location>
</feature>
<feature type="compositionally biased region" description="Low complexity" evidence="1">
    <location>
        <begin position="832"/>
        <end position="848"/>
    </location>
</feature>
<reference evidence="2 3" key="1">
    <citation type="submission" date="2014-02" db="EMBL/GenBank/DDBJ databases">
        <title>Transposable element dynamics among asymbiotic and ectomycorrhizal Amanita fungi.</title>
        <authorList>
            <consortium name="DOE Joint Genome Institute"/>
            <person name="Hess J."/>
            <person name="Skrede I."/>
            <person name="Wolfe B."/>
            <person name="LaButti K."/>
            <person name="Ohm R.A."/>
            <person name="Grigoriev I.V."/>
            <person name="Pringle A."/>
        </authorList>
    </citation>
    <scope>NUCLEOTIDE SEQUENCE [LARGE SCALE GENOMIC DNA]</scope>
    <source>
        <strain evidence="2 3">SKay4041</strain>
    </source>
</reference>
<feature type="compositionally biased region" description="Basic and acidic residues" evidence="1">
    <location>
        <begin position="698"/>
        <end position="712"/>
    </location>
</feature>
<feature type="region of interest" description="Disordered" evidence="1">
    <location>
        <begin position="226"/>
        <end position="345"/>
    </location>
</feature>
<feature type="compositionally biased region" description="Basic and acidic residues" evidence="1">
    <location>
        <begin position="330"/>
        <end position="345"/>
    </location>
</feature>
<feature type="compositionally biased region" description="Low complexity" evidence="1">
    <location>
        <begin position="252"/>
        <end position="263"/>
    </location>
</feature>
<dbReference type="STRING" id="703135.A0A2A9NNF8"/>
<dbReference type="Gene3D" id="1.10.20.10">
    <property type="entry name" value="Histone, subunit A"/>
    <property type="match status" value="1"/>
</dbReference>
<feature type="compositionally biased region" description="Polar residues" evidence="1">
    <location>
        <begin position="642"/>
        <end position="655"/>
    </location>
</feature>
<dbReference type="EMBL" id="KZ302035">
    <property type="protein sequence ID" value="PFH49260.1"/>
    <property type="molecule type" value="Genomic_DNA"/>
</dbReference>
<feature type="compositionally biased region" description="Polar residues" evidence="1">
    <location>
        <begin position="713"/>
        <end position="730"/>
    </location>
</feature>
<feature type="compositionally biased region" description="Polar residues" evidence="1">
    <location>
        <begin position="264"/>
        <end position="291"/>
    </location>
</feature>
<evidence type="ECO:0000313" key="2">
    <source>
        <dbReference type="EMBL" id="PFH49260.1"/>
    </source>
</evidence>